<organism evidence="1">
    <name type="scientific">Rhizophora mucronata</name>
    <name type="common">Asiatic mangrove</name>
    <dbReference type="NCBI Taxonomy" id="61149"/>
    <lineage>
        <taxon>Eukaryota</taxon>
        <taxon>Viridiplantae</taxon>
        <taxon>Streptophyta</taxon>
        <taxon>Embryophyta</taxon>
        <taxon>Tracheophyta</taxon>
        <taxon>Spermatophyta</taxon>
        <taxon>Magnoliopsida</taxon>
        <taxon>eudicotyledons</taxon>
        <taxon>Gunneridae</taxon>
        <taxon>Pentapetalae</taxon>
        <taxon>rosids</taxon>
        <taxon>fabids</taxon>
        <taxon>Malpighiales</taxon>
        <taxon>Rhizophoraceae</taxon>
        <taxon>Rhizophora</taxon>
    </lineage>
</organism>
<protein>
    <submittedName>
        <fullName evidence="1">Uncharacterized protein</fullName>
    </submittedName>
</protein>
<dbReference type="EMBL" id="GGEC01086441">
    <property type="protein sequence ID" value="MBX66925.1"/>
    <property type="molecule type" value="Transcribed_RNA"/>
</dbReference>
<reference evidence="1" key="1">
    <citation type="submission" date="2018-02" db="EMBL/GenBank/DDBJ databases">
        <title>Rhizophora mucronata_Transcriptome.</title>
        <authorList>
            <person name="Meera S.P."/>
            <person name="Sreeshan A."/>
            <person name="Augustine A."/>
        </authorList>
    </citation>
    <scope>NUCLEOTIDE SEQUENCE</scope>
    <source>
        <tissue evidence="1">Leaf</tissue>
    </source>
</reference>
<sequence length="29" mass="3579">MIYQENLELHKMVDLIHQENTELRKKVLI</sequence>
<evidence type="ECO:0000313" key="1">
    <source>
        <dbReference type="EMBL" id="MBX66925.1"/>
    </source>
</evidence>
<proteinExistence type="predicted"/>
<name>A0A2P2QJ28_RHIMU</name>
<dbReference type="AlphaFoldDB" id="A0A2P2QJ28"/>
<accession>A0A2P2QJ28</accession>